<reference evidence="2 3" key="1">
    <citation type="submission" date="2024-02" db="EMBL/GenBank/DDBJ databases">
        <title>Chromosome-level genome assembly of the Eurasian Minnow (Phoxinus phoxinus).</title>
        <authorList>
            <person name="Oriowo T.O."/>
            <person name="Martin S."/>
            <person name="Stange M."/>
            <person name="Chrysostomakis Y."/>
            <person name="Brown T."/>
            <person name="Winkler S."/>
            <person name="Kukowka S."/>
            <person name="Myers E.W."/>
            <person name="Bohne A."/>
        </authorList>
    </citation>
    <scope>NUCLEOTIDE SEQUENCE [LARGE SCALE GENOMIC DNA]</scope>
    <source>
        <strain evidence="2">ZFMK-TIS-60720</strain>
        <tissue evidence="2">Whole Organism</tissue>
    </source>
</reference>
<dbReference type="InterPro" id="IPR014710">
    <property type="entry name" value="RmlC-like_jellyroll"/>
</dbReference>
<feature type="compositionally biased region" description="Basic residues" evidence="1">
    <location>
        <begin position="365"/>
        <end position="377"/>
    </location>
</feature>
<feature type="compositionally biased region" description="Polar residues" evidence="1">
    <location>
        <begin position="591"/>
        <end position="600"/>
    </location>
</feature>
<feature type="region of interest" description="Disordered" evidence="1">
    <location>
        <begin position="47"/>
        <end position="93"/>
    </location>
</feature>
<dbReference type="EMBL" id="JAYKXH010000024">
    <property type="protein sequence ID" value="KAK7123777.1"/>
    <property type="molecule type" value="Genomic_DNA"/>
</dbReference>
<feature type="compositionally biased region" description="Basic and acidic residues" evidence="1">
    <location>
        <begin position="343"/>
        <end position="355"/>
    </location>
</feature>
<feature type="compositionally biased region" description="Basic and acidic residues" evidence="1">
    <location>
        <begin position="378"/>
        <end position="388"/>
    </location>
</feature>
<evidence type="ECO:0000313" key="3">
    <source>
        <dbReference type="Proteomes" id="UP001364617"/>
    </source>
</evidence>
<evidence type="ECO:0008006" key="4">
    <source>
        <dbReference type="Google" id="ProtNLM"/>
    </source>
</evidence>
<feature type="compositionally biased region" description="Low complexity" evidence="1">
    <location>
        <begin position="774"/>
        <end position="786"/>
    </location>
</feature>
<protein>
    <recommendedName>
        <fullName evidence="4">Mif2/CENP-C cupin domain-containing protein</fullName>
    </recommendedName>
</protein>
<accession>A0AAN9GTN9</accession>
<feature type="compositionally biased region" description="Polar residues" evidence="1">
    <location>
        <begin position="910"/>
        <end position="933"/>
    </location>
</feature>
<feature type="compositionally biased region" description="Polar residues" evidence="1">
    <location>
        <begin position="617"/>
        <end position="633"/>
    </location>
</feature>
<gene>
    <name evidence="2" type="ORF">R3I93_022021</name>
</gene>
<proteinExistence type="predicted"/>
<feature type="compositionally biased region" description="Polar residues" evidence="1">
    <location>
        <begin position="657"/>
        <end position="667"/>
    </location>
</feature>
<feature type="region of interest" description="Disordered" evidence="1">
    <location>
        <begin position="306"/>
        <end position="725"/>
    </location>
</feature>
<feature type="region of interest" description="Disordered" evidence="1">
    <location>
        <begin position="264"/>
        <end position="286"/>
    </location>
</feature>
<feature type="compositionally biased region" description="Basic and acidic residues" evidence="1">
    <location>
        <begin position="561"/>
        <end position="571"/>
    </location>
</feature>
<feature type="compositionally biased region" description="Basic and acidic residues" evidence="1">
    <location>
        <begin position="470"/>
        <end position="484"/>
    </location>
</feature>
<feature type="region of interest" description="Disordered" evidence="1">
    <location>
        <begin position="761"/>
        <end position="843"/>
    </location>
</feature>
<feature type="compositionally biased region" description="Basic and acidic residues" evidence="1">
    <location>
        <begin position="687"/>
        <end position="697"/>
    </location>
</feature>
<organism evidence="2 3">
    <name type="scientific">Phoxinus phoxinus</name>
    <name type="common">Eurasian minnow</name>
    <dbReference type="NCBI Taxonomy" id="58324"/>
    <lineage>
        <taxon>Eukaryota</taxon>
        <taxon>Metazoa</taxon>
        <taxon>Chordata</taxon>
        <taxon>Craniata</taxon>
        <taxon>Vertebrata</taxon>
        <taxon>Euteleostomi</taxon>
        <taxon>Actinopterygii</taxon>
        <taxon>Neopterygii</taxon>
        <taxon>Teleostei</taxon>
        <taxon>Ostariophysi</taxon>
        <taxon>Cypriniformes</taxon>
        <taxon>Leuciscidae</taxon>
        <taxon>Phoxininae</taxon>
        <taxon>Phoxinus</taxon>
    </lineage>
</organism>
<dbReference type="Proteomes" id="UP001364617">
    <property type="component" value="Unassembled WGS sequence"/>
</dbReference>
<feature type="region of interest" description="Disordered" evidence="1">
    <location>
        <begin position="141"/>
        <end position="175"/>
    </location>
</feature>
<name>A0AAN9GTN9_9TELE</name>
<feature type="compositionally biased region" description="Polar residues" evidence="1">
    <location>
        <begin position="200"/>
        <end position="212"/>
    </location>
</feature>
<feature type="region of interest" description="Disordered" evidence="1">
    <location>
        <begin position="192"/>
        <end position="230"/>
    </location>
</feature>
<evidence type="ECO:0000256" key="1">
    <source>
        <dbReference type="SAM" id="MobiDB-lite"/>
    </source>
</evidence>
<comment type="caution">
    <text evidence="2">The sequence shown here is derived from an EMBL/GenBank/DDBJ whole genome shotgun (WGS) entry which is preliminary data.</text>
</comment>
<evidence type="ECO:0000313" key="2">
    <source>
        <dbReference type="EMBL" id="KAK7123777.1"/>
    </source>
</evidence>
<feature type="compositionally biased region" description="Basic residues" evidence="1">
    <location>
        <begin position="698"/>
        <end position="708"/>
    </location>
</feature>
<keyword evidence="3" id="KW-1185">Reference proteome</keyword>
<feature type="compositionally biased region" description="Basic and acidic residues" evidence="1">
    <location>
        <begin position="431"/>
        <end position="441"/>
    </location>
</feature>
<feature type="region of interest" description="Disordered" evidence="1">
    <location>
        <begin position="901"/>
        <end position="952"/>
    </location>
</feature>
<dbReference type="Gene3D" id="2.60.120.10">
    <property type="entry name" value="Jelly Rolls"/>
    <property type="match status" value="1"/>
</dbReference>
<sequence>MSQVKAKKKLHYFQKQERARSKLKDVFTLPDIDTLFDDIDDSDSELGLPLLPPLPKSTGVNGQKKSSCDPKKMKASSKKVHKDSLIQENGIQEDEIIDRESPFKKIAPIKTSSPIVLATEGDESGDGVRPVADPLLFGVEDEEPIGGDLSKGSCIQQSEPPKESLYGDSGSLASPPERLEFRKTAKSNAGSFLSMKLAKTTKTSMQATQSTPPEKREDITMDQDPGQLSPVLVRNSEQKLRVAEQCRNQVMEDPGKGLSFQQKLKKAMMPKSPCSRKRAAVPAPPPVDLEEDFMILDDEAPVLFIIPRKAEVSRNKRPVPADTAKENVLTEPHSTDQLPQSEAETKNHHGTDAKGNKAQIESGKQKPKGKHGKASKKSGKDSVTHDGVVDGADPVPEAQEDRVCDDQTSSQTVQGHKEVQAVTGKKRANRKAPEPAKLSDKDETDAADAGGNHEIPVPVSRTTKKSSKSSKQERSGSNAKKESSKVTAAAALHSTNSVKSNKNRKNSKKEETVSKTRKRTSKQQIELEQIDPSCDEQDHEPPPALNDQEEEQRTAVHKQSSTKEDAVDPAKKQKKKETQKRREPKPKDPPTTASNISSDSPLFAKRNRKPPGAWWLSSPNESSPELQPTQVLGTAQGLKASTKMSTKQGAAVDSEETQSLRPAQGNQKKPKTHNVLNDVKKLIAGGDGHDTGAEQKTAKKTGGRRKPKSAATQPQVASPAHVAGEEVGACPNENAVEISPELCSTHRLHNVLQGEKRVFDRVYSRENGSPQKPPSSSLRRPESSASDNFQQKRQRKAPSNWWEAPQSQEPADGLPPARSPPPQKSKLSKTPLRGACNKEGNSIKLQKTKNRIKRNIINTPKSIKRSLASMNAIFASEKPENLVKSGQRGRKQGRRNLLHSLEDQSDHSSENVAQSDDQLQGNRRASFGFTSGVTVEPPGTRNRMSVRVSSGPNTLSDVDVAFRSGPSSMLELQQHDEGDDDIGLPSSRVTPHVQQAARVLAHCDLCGPPLQPVVLENEDWNNLHVWFSHLWPPASKNGRVISPDDFHWHSHGGRAIGHAVDLQSRSFSHGKILLGSFMKKPSQVDHDMVSVFSIISSCVRVDIDGVKSVYNCGEVFMILSGQAYSIHNLCQEPAVLIYHRTLSIDTPSGLT</sequence>
<feature type="compositionally biased region" description="Basic residues" evidence="1">
    <location>
        <begin position="264"/>
        <end position="279"/>
    </location>
</feature>
<feature type="compositionally biased region" description="Basic residues" evidence="1">
    <location>
        <begin position="572"/>
        <end position="584"/>
    </location>
</feature>
<dbReference type="AlphaFoldDB" id="A0AAN9GTN9"/>